<name>A0AAE3U0I6_9HYPH</name>
<feature type="transmembrane region" description="Helical" evidence="1">
    <location>
        <begin position="20"/>
        <end position="40"/>
    </location>
</feature>
<protein>
    <submittedName>
        <fullName evidence="2">Uncharacterized protein</fullName>
    </submittedName>
</protein>
<comment type="caution">
    <text evidence="2">The sequence shown here is derived from an EMBL/GenBank/DDBJ whole genome shotgun (WGS) entry which is preliminary data.</text>
</comment>
<evidence type="ECO:0000256" key="1">
    <source>
        <dbReference type="SAM" id="Phobius"/>
    </source>
</evidence>
<accession>A0AAE3U0I6</accession>
<keyword evidence="3" id="KW-1185">Reference proteome</keyword>
<reference evidence="2" key="1">
    <citation type="submission" date="2022-03" db="EMBL/GenBank/DDBJ databases">
        <title>Fererhizobium litorale gen. nov., sp. nov., isolated from sandy sediments of the Sea of Japan seashore.</title>
        <authorList>
            <person name="Romanenko L."/>
            <person name="Kurilenko V."/>
            <person name="Otstavnykh N."/>
            <person name="Svetashev V."/>
            <person name="Tekutyeva L."/>
            <person name="Isaeva M."/>
            <person name="Mikhailov V."/>
        </authorList>
    </citation>
    <scope>NUCLEOTIDE SEQUENCE</scope>
    <source>
        <strain evidence="2">KMM 9576</strain>
    </source>
</reference>
<keyword evidence="1" id="KW-0472">Membrane</keyword>
<feature type="transmembrane region" description="Helical" evidence="1">
    <location>
        <begin position="46"/>
        <end position="64"/>
    </location>
</feature>
<dbReference type="EMBL" id="JALDYZ010000002">
    <property type="protein sequence ID" value="MDI7921401.1"/>
    <property type="molecule type" value="Genomic_DNA"/>
</dbReference>
<evidence type="ECO:0000313" key="2">
    <source>
        <dbReference type="EMBL" id="MDI7921401.1"/>
    </source>
</evidence>
<evidence type="ECO:0000313" key="3">
    <source>
        <dbReference type="Proteomes" id="UP001161580"/>
    </source>
</evidence>
<dbReference type="AlphaFoldDB" id="A0AAE3U0I6"/>
<dbReference type="Proteomes" id="UP001161580">
    <property type="component" value="Unassembled WGS sequence"/>
</dbReference>
<organism evidence="2 3">
    <name type="scientific">Ferirhizobium litorale</name>
    <dbReference type="NCBI Taxonomy" id="2927786"/>
    <lineage>
        <taxon>Bacteria</taxon>
        <taxon>Pseudomonadati</taxon>
        <taxon>Pseudomonadota</taxon>
        <taxon>Alphaproteobacteria</taxon>
        <taxon>Hyphomicrobiales</taxon>
        <taxon>Rhizobiaceae</taxon>
        <taxon>Ferirhizobium</taxon>
    </lineage>
</organism>
<dbReference type="RefSeq" id="WP_311785574.1">
    <property type="nucleotide sequence ID" value="NZ_JALDYY010000002.1"/>
</dbReference>
<keyword evidence="1" id="KW-1133">Transmembrane helix</keyword>
<proteinExistence type="predicted"/>
<sequence>MTEAEDMQDSKTCYRSRSVWGAIVAILAAILQLAGGEFGAAERQEMVDAAVTIAGAIGGVLALYGRLEATARIAPAGTNRNDPERLRTGN</sequence>
<keyword evidence="1" id="KW-0812">Transmembrane</keyword>
<gene>
    <name evidence="2" type="ORF">MRS75_04800</name>
</gene>